<dbReference type="Gene3D" id="3.40.1190.20">
    <property type="match status" value="1"/>
</dbReference>
<proteinExistence type="inferred from homology"/>
<dbReference type="EC" id="5.1.99.6" evidence="19"/>
<evidence type="ECO:0000256" key="18">
    <source>
        <dbReference type="HAMAP-Rule" id="MF_01966"/>
    </source>
</evidence>
<feature type="domain" description="YjeF N-terminal" evidence="21">
    <location>
        <begin position="9"/>
        <end position="206"/>
    </location>
</feature>
<evidence type="ECO:0000256" key="3">
    <source>
        <dbReference type="ARBA" id="ARBA00006001"/>
    </source>
</evidence>
<comment type="function">
    <text evidence="18">Catalyzes the epimerization of the S- and R-forms of NAD(P)HX, a damaged form of NAD(P)H that is a result of enzymatic or heat-dependent hydration. This is a prerequisite for the S-specific NAD(P)H-hydrate dehydratase to allow the repair of both epimers of NAD(P)HX.</text>
</comment>
<comment type="catalytic activity">
    <reaction evidence="2 18 19">
        <text>(6R)-NADPHX = (6S)-NADPHX</text>
        <dbReference type="Rhea" id="RHEA:32227"/>
        <dbReference type="ChEBI" id="CHEBI:64076"/>
        <dbReference type="ChEBI" id="CHEBI:64077"/>
        <dbReference type="EC" id="5.1.99.6"/>
    </reaction>
</comment>
<keyword evidence="8 17" id="KW-0521">NADP</keyword>
<dbReference type="InterPro" id="IPR030677">
    <property type="entry name" value="Nnr"/>
</dbReference>
<evidence type="ECO:0000256" key="10">
    <source>
        <dbReference type="ARBA" id="ARBA00023027"/>
    </source>
</evidence>
<feature type="binding site" evidence="18">
    <location>
        <begin position="120"/>
        <end position="126"/>
    </location>
    <ligand>
        <name>(6S)-NADPHX</name>
        <dbReference type="ChEBI" id="CHEBI:64076"/>
    </ligand>
</feature>
<evidence type="ECO:0000313" key="23">
    <source>
        <dbReference type="Proteomes" id="UP001297272"/>
    </source>
</evidence>
<keyword evidence="9 18" id="KW-0630">Potassium</keyword>
<evidence type="ECO:0000256" key="12">
    <source>
        <dbReference type="ARBA" id="ARBA00023239"/>
    </source>
</evidence>
<feature type="binding site" evidence="17">
    <location>
        <position position="369"/>
    </location>
    <ligand>
        <name>(6S)-NADPHX</name>
        <dbReference type="ChEBI" id="CHEBI:64076"/>
    </ligand>
</feature>
<comment type="similarity">
    <text evidence="17">Belongs to the NnrD/CARKD family.</text>
</comment>
<name>A0ABS5RTK9_9HYPH</name>
<gene>
    <name evidence="18" type="primary">nnrE</name>
    <name evidence="17" type="synonym">nnrD</name>
    <name evidence="22" type="ORF">JYU29_06770</name>
</gene>
<comment type="caution">
    <text evidence="22">The sequence shown here is derived from an EMBL/GenBank/DDBJ whole genome shotgun (WGS) entry which is preliminary data.</text>
</comment>
<feature type="domain" description="YjeF C-terminal" evidence="20">
    <location>
        <begin position="216"/>
        <end position="490"/>
    </location>
</feature>
<dbReference type="InterPro" id="IPR036652">
    <property type="entry name" value="YjeF_N_dom_sf"/>
</dbReference>
<dbReference type="InterPro" id="IPR000631">
    <property type="entry name" value="CARKD"/>
</dbReference>
<evidence type="ECO:0000256" key="15">
    <source>
        <dbReference type="ARBA" id="ARBA00048238"/>
    </source>
</evidence>
<comment type="catalytic activity">
    <reaction evidence="15 17 19">
        <text>(6S)-NADHX + ADP = AMP + phosphate + NADH + H(+)</text>
        <dbReference type="Rhea" id="RHEA:32223"/>
        <dbReference type="ChEBI" id="CHEBI:15378"/>
        <dbReference type="ChEBI" id="CHEBI:43474"/>
        <dbReference type="ChEBI" id="CHEBI:57945"/>
        <dbReference type="ChEBI" id="CHEBI:64074"/>
        <dbReference type="ChEBI" id="CHEBI:456215"/>
        <dbReference type="ChEBI" id="CHEBI:456216"/>
        <dbReference type="EC" id="4.2.1.136"/>
    </reaction>
</comment>
<dbReference type="Pfam" id="PF01256">
    <property type="entry name" value="Carb_kinase"/>
    <property type="match status" value="1"/>
</dbReference>
<comment type="function">
    <text evidence="14 19">Bifunctional enzyme that catalyzes the epimerization of the S- and R-forms of NAD(P)HX and the dehydration of the S-form of NAD(P)HX at the expense of ADP, which is converted to AMP. This allows the repair of both epimers of NAD(P)HX, a damaged form of NAD(P)H that is a result of enzymatic or heat-dependent hydration.</text>
</comment>
<organism evidence="22 23">
    <name type="scientific">Tianweitania aestuarii</name>
    <dbReference type="NCBI Taxonomy" id="2814886"/>
    <lineage>
        <taxon>Bacteria</taxon>
        <taxon>Pseudomonadati</taxon>
        <taxon>Pseudomonadota</taxon>
        <taxon>Alphaproteobacteria</taxon>
        <taxon>Hyphomicrobiales</taxon>
        <taxon>Phyllobacteriaceae</taxon>
        <taxon>Tianweitania</taxon>
    </lineage>
</organism>
<comment type="catalytic activity">
    <reaction evidence="16 17 19">
        <text>(6S)-NADPHX + ADP = AMP + phosphate + NADPH + H(+)</text>
        <dbReference type="Rhea" id="RHEA:32235"/>
        <dbReference type="ChEBI" id="CHEBI:15378"/>
        <dbReference type="ChEBI" id="CHEBI:43474"/>
        <dbReference type="ChEBI" id="CHEBI:57783"/>
        <dbReference type="ChEBI" id="CHEBI:64076"/>
        <dbReference type="ChEBI" id="CHEBI:456215"/>
        <dbReference type="ChEBI" id="CHEBI:456216"/>
        <dbReference type="EC" id="4.2.1.136"/>
    </reaction>
</comment>
<dbReference type="InterPro" id="IPR004443">
    <property type="entry name" value="YjeF_N_dom"/>
</dbReference>
<dbReference type="NCBIfam" id="TIGR00197">
    <property type="entry name" value="yjeF_nterm"/>
    <property type="match status" value="1"/>
</dbReference>
<keyword evidence="6 17" id="KW-0547">Nucleotide-binding</keyword>
<dbReference type="Gene3D" id="3.40.50.10260">
    <property type="entry name" value="YjeF N-terminal domain"/>
    <property type="match status" value="1"/>
</dbReference>
<comment type="catalytic activity">
    <reaction evidence="1 18 19">
        <text>(6R)-NADHX = (6S)-NADHX</text>
        <dbReference type="Rhea" id="RHEA:32215"/>
        <dbReference type="ChEBI" id="CHEBI:64074"/>
        <dbReference type="ChEBI" id="CHEBI:64075"/>
        <dbReference type="EC" id="5.1.99.6"/>
    </reaction>
</comment>
<evidence type="ECO:0000256" key="9">
    <source>
        <dbReference type="ARBA" id="ARBA00022958"/>
    </source>
</evidence>
<evidence type="ECO:0000256" key="19">
    <source>
        <dbReference type="PIRNR" id="PIRNR017184"/>
    </source>
</evidence>
<dbReference type="InterPro" id="IPR029056">
    <property type="entry name" value="Ribokinase-like"/>
</dbReference>
<accession>A0ABS5RTK9</accession>
<evidence type="ECO:0000256" key="14">
    <source>
        <dbReference type="ARBA" id="ARBA00025153"/>
    </source>
</evidence>
<evidence type="ECO:0000256" key="1">
    <source>
        <dbReference type="ARBA" id="ARBA00000013"/>
    </source>
</evidence>
<comment type="similarity">
    <text evidence="18">Belongs to the NnrE/AIBP family.</text>
</comment>
<feature type="binding site" evidence="17">
    <location>
        <position position="436"/>
    </location>
    <ligand>
        <name>(6S)-NADPHX</name>
        <dbReference type="ChEBI" id="CHEBI:64076"/>
    </ligand>
</feature>
<protein>
    <recommendedName>
        <fullName evidence="19">Bifunctional NAD(P)H-hydrate repair enzyme</fullName>
    </recommendedName>
    <alternativeName>
        <fullName evidence="19">Nicotinamide nucleotide repair protein</fullName>
    </alternativeName>
    <domain>
        <recommendedName>
            <fullName evidence="19">ADP-dependent (S)-NAD(P)H-hydrate dehydratase</fullName>
            <ecNumber evidence="19">4.2.1.136</ecNumber>
        </recommendedName>
        <alternativeName>
            <fullName evidence="19">ADP-dependent NAD(P)HX dehydratase</fullName>
        </alternativeName>
    </domain>
    <domain>
        <recommendedName>
            <fullName evidence="19">NAD(P)H-hydrate epimerase</fullName>
            <ecNumber evidence="19">5.1.99.6</ecNumber>
        </recommendedName>
    </domain>
</protein>
<feature type="binding site" evidence="17">
    <location>
        <position position="435"/>
    </location>
    <ligand>
        <name>AMP</name>
        <dbReference type="ChEBI" id="CHEBI:456215"/>
    </ligand>
</feature>
<comment type="caution">
    <text evidence="18">Lacks conserved residue(s) required for the propagation of feature annotation.</text>
</comment>
<dbReference type="PANTHER" id="PTHR12592">
    <property type="entry name" value="ATP-DEPENDENT (S)-NAD(P)H-HYDRATE DEHYDRATASE FAMILY MEMBER"/>
    <property type="match status" value="1"/>
</dbReference>
<dbReference type="EC" id="4.2.1.136" evidence="19"/>
<evidence type="ECO:0000313" key="22">
    <source>
        <dbReference type="EMBL" id="MBS9720384.1"/>
    </source>
</evidence>
<dbReference type="NCBIfam" id="TIGR00196">
    <property type="entry name" value="yjeF_cterm"/>
    <property type="match status" value="1"/>
</dbReference>
<evidence type="ECO:0000256" key="13">
    <source>
        <dbReference type="ARBA" id="ARBA00023268"/>
    </source>
</evidence>
<feature type="binding site" evidence="18">
    <location>
        <begin position="56"/>
        <end position="60"/>
    </location>
    <ligand>
        <name>(6S)-NADPHX</name>
        <dbReference type="ChEBI" id="CHEBI:64076"/>
    </ligand>
</feature>
<keyword evidence="23" id="KW-1185">Reference proteome</keyword>
<evidence type="ECO:0000256" key="8">
    <source>
        <dbReference type="ARBA" id="ARBA00022857"/>
    </source>
</evidence>
<keyword evidence="12 17" id="KW-0456">Lyase</keyword>
<feature type="binding site" evidence="17">
    <location>
        <position position="251"/>
    </location>
    <ligand>
        <name>(6S)-NADPHX</name>
        <dbReference type="ChEBI" id="CHEBI:64076"/>
    </ligand>
</feature>
<reference evidence="22 23" key="1">
    <citation type="submission" date="2021-03" db="EMBL/GenBank/DDBJ databases">
        <title>Tianweitania aestuarii sp. nov., isolated from a tidal flat.</title>
        <authorList>
            <person name="Park S."/>
            <person name="Yoon J.-H."/>
        </authorList>
    </citation>
    <scope>NUCLEOTIDE SEQUENCE [LARGE SCALE GENOMIC DNA]</scope>
    <source>
        <strain evidence="22 23">BSSL-BM11</strain>
    </source>
</reference>
<evidence type="ECO:0000256" key="6">
    <source>
        <dbReference type="ARBA" id="ARBA00022741"/>
    </source>
</evidence>
<feature type="binding site" evidence="17">
    <location>
        <position position="314"/>
    </location>
    <ligand>
        <name>(6S)-NADPHX</name>
        <dbReference type="ChEBI" id="CHEBI:64076"/>
    </ligand>
</feature>
<dbReference type="PIRSF" id="PIRSF017184">
    <property type="entry name" value="Nnr"/>
    <property type="match status" value="1"/>
</dbReference>
<feature type="binding site" evidence="18">
    <location>
        <position position="149"/>
    </location>
    <ligand>
        <name>(6S)-NADPHX</name>
        <dbReference type="ChEBI" id="CHEBI:64076"/>
    </ligand>
</feature>
<keyword evidence="7 17" id="KW-0067">ATP-binding</keyword>
<keyword evidence="10 17" id="KW-0520">NAD</keyword>
<keyword evidence="13" id="KW-0511">Multifunctional enzyme</keyword>
<comment type="similarity">
    <text evidence="4 19">In the C-terminal section; belongs to the NnrD/CARKD family.</text>
</comment>
<feature type="binding site" evidence="18">
    <location>
        <position position="152"/>
    </location>
    <ligand>
        <name>K(+)</name>
        <dbReference type="ChEBI" id="CHEBI:29103"/>
    </ligand>
</feature>
<dbReference type="CDD" id="cd01171">
    <property type="entry name" value="YXKO-related"/>
    <property type="match status" value="1"/>
</dbReference>
<comment type="function">
    <text evidence="17">Catalyzes the dehydration of the S-form of NAD(P)HX at the expense of ADP, which is converted to AMP. Together with NAD(P)HX epimerase, which catalyzes the epimerization of the S- and R-forms, the enzyme allows the repair of both epimers of NAD(P)HX, a damaged form of NAD(P)H that is a result of enzymatic or heat-dependent hydration.</text>
</comment>
<feature type="binding site" evidence="18">
    <location>
        <position position="116"/>
    </location>
    <ligand>
        <name>K(+)</name>
        <dbReference type="ChEBI" id="CHEBI:29103"/>
    </ligand>
</feature>
<feature type="binding site" evidence="18">
    <location>
        <position position="57"/>
    </location>
    <ligand>
        <name>K(+)</name>
        <dbReference type="ChEBI" id="CHEBI:29103"/>
    </ligand>
</feature>
<keyword evidence="11 18" id="KW-0413">Isomerase</keyword>
<evidence type="ECO:0000256" key="2">
    <source>
        <dbReference type="ARBA" id="ARBA00000909"/>
    </source>
</evidence>
<comment type="cofactor">
    <cofactor evidence="17">
        <name>Mg(2+)</name>
        <dbReference type="ChEBI" id="CHEBI:18420"/>
    </cofactor>
</comment>
<dbReference type="InterPro" id="IPR017953">
    <property type="entry name" value="Carbohydrate_kinase_pred_CS"/>
</dbReference>
<evidence type="ECO:0000259" key="20">
    <source>
        <dbReference type="PROSITE" id="PS51383"/>
    </source>
</evidence>
<dbReference type="SUPFAM" id="SSF64153">
    <property type="entry name" value="YjeF N-terminal domain-like"/>
    <property type="match status" value="1"/>
</dbReference>
<evidence type="ECO:0000256" key="7">
    <source>
        <dbReference type="ARBA" id="ARBA00022840"/>
    </source>
</evidence>
<dbReference type="PROSITE" id="PS51383">
    <property type="entry name" value="YJEF_C_3"/>
    <property type="match status" value="1"/>
</dbReference>
<sequence>MEVLTPKEMGQADRLAEQAGRSLWHLMQAAGGSVAREALARFPDRRSVAVLCGPGNNGGDGYVAARLLRESGLAVDVWRSAEPKPGSDAARAADAWKGAVGALADFTPQADMLVIDALFGAGLARDLDGAEREAVERVKAAGSVVLAVDLPSGVSGSSGEVMGEALQADCTVTFFRPKPGHLLYPGRALCGEVVVADIGIPAGVLADIEPQLWANEPAQWRHALPRPKNIAHKYQRGHVAVFSGKMSATGAARLSADAAARAGAGAVTVLSPPDAMAALATHLTATMLHRFDAPEDVLAFIKERKVHAAVCGPGFGTGEKQKAVVETLMHESDVPLVIDADAITVLSQDLDCFLAVRNSGEPTLVLTPHEGEFGRLFPDLAENKTLSKVERARLAAARAKAVVIYKGADTVIAASDGRAAINTNGTVWLATAGSGDVLAGLVAALLGQGMPPFEAACAAVWIHGQAGQREGFGLTAEDLPQAARKVLAELISR</sequence>
<dbReference type="Proteomes" id="UP001297272">
    <property type="component" value="Unassembled WGS sequence"/>
</dbReference>
<dbReference type="SUPFAM" id="SSF53613">
    <property type="entry name" value="Ribokinase-like"/>
    <property type="match status" value="1"/>
</dbReference>
<dbReference type="PROSITE" id="PS01050">
    <property type="entry name" value="YJEF_C_2"/>
    <property type="match status" value="1"/>
</dbReference>
<dbReference type="EMBL" id="JAFMNX010000001">
    <property type="protein sequence ID" value="MBS9720384.1"/>
    <property type="molecule type" value="Genomic_DNA"/>
</dbReference>
<evidence type="ECO:0000256" key="5">
    <source>
        <dbReference type="ARBA" id="ARBA00022723"/>
    </source>
</evidence>
<keyword evidence="5 18" id="KW-0479">Metal-binding</keyword>
<dbReference type="PROSITE" id="PS51385">
    <property type="entry name" value="YJEF_N"/>
    <property type="match status" value="1"/>
</dbReference>
<evidence type="ECO:0000256" key="17">
    <source>
        <dbReference type="HAMAP-Rule" id="MF_01965"/>
    </source>
</evidence>
<dbReference type="HAMAP" id="MF_01965">
    <property type="entry name" value="NADHX_dehydratase"/>
    <property type="match status" value="1"/>
</dbReference>
<evidence type="ECO:0000256" key="11">
    <source>
        <dbReference type="ARBA" id="ARBA00023235"/>
    </source>
</evidence>
<dbReference type="Pfam" id="PF03853">
    <property type="entry name" value="YjeF_N"/>
    <property type="match status" value="1"/>
</dbReference>
<feature type="binding site" evidence="17">
    <location>
        <begin position="406"/>
        <end position="410"/>
    </location>
    <ligand>
        <name>AMP</name>
        <dbReference type="ChEBI" id="CHEBI:456215"/>
    </ligand>
</feature>
<evidence type="ECO:0000256" key="4">
    <source>
        <dbReference type="ARBA" id="ARBA00009524"/>
    </source>
</evidence>
<dbReference type="HAMAP" id="MF_01966">
    <property type="entry name" value="NADHX_epimerase"/>
    <property type="match status" value="1"/>
</dbReference>
<evidence type="ECO:0000259" key="21">
    <source>
        <dbReference type="PROSITE" id="PS51385"/>
    </source>
</evidence>
<comment type="cofactor">
    <cofactor evidence="18 19">
        <name>K(+)</name>
        <dbReference type="ChEBI" id="CHEBI:29103"/>
    </cofactor>
    <text evidence="18 19">Binds 1 potassium ion per subunit.</text>
</comment>
<dbReference type="PANTHER" id="PTHR12592:SF0">
    <property type="entry name" value="ATP-DEPENDENT (S)-NAD(P)H-HYDRATE DEHYDRATASE"/>
    <property type="match status" value="1"/>
</dbReference>
<evidence type="ECO:0000256" key="16">
    <source>
        <dbReference type="ARBA" id="ARBA00049209"/>
    </source>
</evidence>
<comment type="subunit">
    <text evidence="17">Homotetramer.</text>
</comment>
<comment type="similarity">
    <text evidence="3 19">In the N-terminal section; belongs to the NnrE/AIBP family.</text>
</comment>